<dbReference type="PANTHER" id="PTHR42754">
    <property type="entry name" value="ENDOGLUCANASE"/>
    <property type="match status" value="1"/>
</dbReference>
<keyword evidence="1" id="KW-1133">Transmembrane helix</keyword>
<feature type="transmembrane region" description="Helical" evidence="1">
    <location>
        <begin position="12"/>
        <end position="32"/>
    </location>
</feature>
<dbReference type="EMBL" id="DTDR01000123">
    <property type="protein sequence ID" value="HGK63944.1"/>
    <property type="molecule type" value="Genomic_DNA"/>
</dbReference>
<proteinExistence type="predicted"/>
<keyword evidence="1" id="KW-0812">Transmembrane</keyword>
<evidence type="ECO:0000256" key="1">
    <source>
        <dbReference type="SAM" id="Phobius"/>
    </source>
</evidence>
<keyword evidence="1" id="KW-0472">Membrane</keyword>
<dbReference type="SUPFAM" id="SSF101898">
    <property type="entry name" value="NHL repeat"/>
    <property type="match status" value="1"/>
</dbReference>
<organism evidence="2">
    <name type="scientific">candidate division WOR-3 bacterium</name>
    <dbReference type="NCBI Taxonomy" id="2052148"/>
    <lineage>
        <taxon>Bacteria</taxon>
        <taxon>Bacteria division WOR-3</taxon>
    </lineage>
</organism>
<dbReference type="PANTHER" id="PTHR42754:SF1">
    <property type="entry name" value="LIPOPROTEIN"/>
    <property type="match status" value="1"/>
</dbReference>
<sequence>MLKNEAKIKKILILIFFSFSFLFAYDTLWFRLGDAGFSRGVEIDPFGNIIVCGERNFNVLLLIKYSPSGEIIWSRIIHHDEDLLSLPSLAVDKEGNIIMVAGYFRYPPGEFWGYIVKCDNEGNILWFREFTINRWCWFRSVVCDDSNNIFLAGVYGEGEDDNIVLIKYSPNGDLVWTKRYDFGGLQEEMTALIQDKEGNIIGVGETGDGEIFDLLTVKFDKNGDTIWVSRIDFQPEDWGKDVAIDSSNNIYVCGDVYVWGSVVDTLYSFVVKYNQNGDTLWTRFYKNHGSSAISVDKLGNVLVAGFTKENGIYYTLLIKYSPFGDTIFSQLFNFSPDSGMWPDDMALVNDSNYIYITGTFHSGRNYNIYLMKLLYQPAIKEEVSYKVLFTSEKKAKEFYDITGKRLKDLRRIKKGVYFFKDKYFKKVIILN</sequence>
<evidence type="ECO:0000313" key="2">
    <source>
        <dbReference type="EMBL" id="HGK63944.1"/>
    </source>
</evidence>
<evidence type="ECO:0008006" key="3">
    <source>
        <dbReference type="Google" id="ProtNLM"/>
    </source>
</evidence>
<gene>
    <name evidence="2" type="ORF">ENU74_05085</name>
</gene>
<dbReference type="AlphaFoldDB" id="A0A7V4E3C9"/>
<accession>A0A7V4E3C9</accession>
<dbReference type="InterPro" id="IPR011042">
    <property type="entry name" value="6-blade_b-propeller_TolB-like"/>
</dbReference>
<protein>
    <recommendedName>
        <fullName evidence="3">Bulb-type lectin domain-containing protein</fullName>
    </recommendedName>
</protein>
<reference evidence="2" key="1">
    <citation type="journal article" date="2020" name="mSystems">
        <title>Genome- and Community-Level Interaction Insights into Carbon Utilization and Element Cycling Functions of Hydrothermarchaeota in Hydrothermal Sediment.</title>
        <authorList>
            <person name="Zhou Z."/>
            <person name="Liu Y."/>
            <person name="Xu W."/>
            <person name="Pan J."/>
            <person name="Luo Z.H."/>
            <person name="Li M."/>
        </authorList>
    </citation>
    <scope>NUCLEOTIDE SEQUENCE [LARGE SCALE GENOMIC DNA]</scope>
    <source>
        <strain evidence="2">SpSt-697</strain>
    </source>
</reference>
<dbReference type="Gene3D" id="2.120.10.30">
    <property type="entry name" value="TolB, C-terminal domain"/>
    <property type="match status" value="1"/>
</dbReference>
<name>A0A7V4E3C9_UNCW3</name>
<comment type="caution">
    <text evidence="2">The sequence shown here is derived from an EMBL/GenBank/DDBJ whole genome shotgun (WGS) entry which is preliminary data.</text>
</comment>